<dbReference type="InterPro" id="IPR006116">
    <property type="entry name" value="NT_2-5OAS_ClassI-CCAase"/>
</dbReference>
<feature type="domain" description="Polymerase nucleotidyl transferase" evidence="11">
    <location>
        <begin position="40"/>
        <end position="137"/>
    </location>
</feature>
<dbReference type="PANTHER" id="PTHR39643:SF1">
    <property type="entry name" value="CCA-ADDING ENZYME"/>
    <property type="match status" value="1"/>
</dbReference>
<keyword evidence="6 10" id="KW-0692">RNA repair</keyword>
<sequence>MLDEVLDNIKPTESEINKSKEVIERVKEYIIEGGDKLGIDVDPQVVGSVSRGTWISGDRDIDVFMLISRELNEDEFREKGLKLARYVGEKCDNFKEDFAEHPYVVAQLEDFDVDIVPCYRASDHTEVTSAVDRTPLHDKYVSKKINNRLRDNIRLLKKFIKGIRAYGSKLKVKGFSGYLTELLILHYNRLDRSGEKYGAFKKTIEEGKNWKKGDIIDLEEHGTNKDFEGPLIVLDPVDPNRNVAAALSLEKWSYFTSACQFYLRNPSKNFFYKKEIKKLDKKEIKNKLSERCSYLLGIEFQDPDLVEDTLYPQLYKSKKWIKSLLKEKGFRVLRTEAYDNKNALILIEVENNTLSDVRKHMGPPVTSNKHSKKFVKKYLSEKTFSGPYIEEDRWIVEKKRKFTNPLKLIRKKITNTEKPGIGKNLQNTNIKVLNQDKLIKKGYIKELNKFISKKAPWLNQ</sequence>
<feature type="binding site" evidence="10">
    <location>
        <position position="62"/>
    </location>
    <ligand>
        <name>Mg(2+)</name>
        <dbReference type="ChEBI" id="CHEBI:18420"/>
    </ligand>
</feature>
<proteinExistence type="inferred from homology"/>
<evidence type="ECO:0000256" key="5">
    <source>
        <dbReference type="ARBA" id="ARBA00022741"/>
    </source>
</evidence>
<dbReference type="InterPro" id="IPR043519">
    <property type="entry name" value="NT_sf"/>
</dbReference>
<dbReference type="PIRSF" id="PIRSF005335">
    <property type="entry name" value="CCA_arch"/>
    <property type="match status" value="1"/>
</dbReference>
<feature type="binding site" evidence="10">
    <location>
        <position position="48"/>
    </location>
    <ligand>
        <name>CTP</name>
        <dbReference type="ChEBI" id="CHEBI:37563"/>
    </ligand>
</feature>
<dbReference type="Gene3D" id="3.30.460.10">
    <property type="entry name" value="Beta Polymerase, domain 2"/>
    <property type="match status" value="1"/>
</dbReference>
<evidence type="ECO:0000256" key="10">
    <source>
        <dbReference type="HAMAP-Rule" id="MF_01264"/>
    </source>
</evidence>
<dbReference type="InterPro" id="IPR042090">
    <property type="entry name" value="CCA_tRNA_nucleotrans_2"/>
</dbReference>
<evidence type="ECO:0000256" key="3">
    <source>
        <dbReference type="ARBA" id="ARBA00022695"/>
    </source>
</evidence>
<dbReference type="InterPro" id="IPR048833">
    <property type="entry name" value="CAA_C"/>
</dbReference>
<dbReference type="PANTHER" id="PTHR39643">
    <property type="entry name" value="CCA-ADDING ENZYME"/>
    <property type="match status" value="1"/>
</dbReference>
<dbReference type="GO" id="GO:0042245">
    <property type="term" value="P:RNA repair"/>
    <property type="evidence" value="ECO:0007669"/>
    <property type="project" value="UniProtKB-KW"/>
</dbReference>
<keyword evidence="2 10" id="KW-0819">tRNA processing</keyword>
<feature type="binding site" evidence="10">
    <location>
        <position position="137"/>
    </location>
    <ligand>
        <name>CTP</name>
        <dbReference type="ChEBI" id="CHEBI:37563"/>
    </ligand>
</feature>
<evidence type="ECO:0000256" key="7">
    <source>
        <dbReference type="ARBA" id="ARBA00022840"/>
    </source>
</evidence>
<feature type="binding site" evidence="10">
    <location>
        <position position="166"/>
    </location>
    <ligand>
        <name>CTP</name>
        <dbReference type="ChEBI" id="CHEBI:37563"/>
    </ligand>
</feature>
<feature type="domain" description="tRNA nucleotidyltransferase substrate binding" evidence="12">
    <location>
        <begin position="151"/>
        <end position="272"/>
    </location>
</feature>
<dbReference type="Gene3D" id="1.10.1410.30">
    <property type="entry name" value="CCA tRNA nucleotidyltransferase, domain 2"/>
    <property type="match status" value="1"/>
</dbReference>
<dbReference type="GO" id="GO:0005524">
    <property type="term" value="F:ATP binding"/>
    <property type="evidence" value="ECO:0007669"/>
    <property type="project" value="UniProtKB-UniRule"/>
</dbReference>
<keyword evidence="3 10" id="KW-0548">Nucleotidyltransferase</keyword>
<evidence type="ECO:0000259" key="11">
    <source>
        <dbReference type="Pfam" id="PF01909"/>
    </source>
</evidence>
<comment type="similarity">
    <text evidence="10">Belongs to the tRNA nucleotidyltransferase/poly(A) polymerase family. Archaeal CCA-adding enzyme subfamily.</text>
</comment>
<gene>
    <name evidence="10" type="primary">cca</name>
    <name evidence="14" type="ORF">BTN85_0345</name>
</gene>
<feature type="binding site" evidence="10">
    <location>
        <position position="51"/>
    </location>
    <ligand>
        <name>CTP</name>
        <dbReference type="ChEBI" id="CHEBI:37563"/>
    </ligand>
</feature>
<dbReference type="HAMAP" id="MF_01264">
    <property type="entry name" value="CCA_arch"/>
    <property type="match status" value="1"/>
</dbReference>
<keyword evidence="7 10" id="KW-0067">ATP-binding</keyword>
<dbReference type="Pfam" id="PF01909">
    <property type="entry name" value="NTP_transf_2"/>
    <property type="match status" value="1"/>
</dbReference>
<comment type="catalytic activity">
    <reaction evidence="10">
        <text>a tRNA precursor + 2 CTP + ATP = a tRNA with a 3' CCA end + 3 diphosphate</text>
        <dbReference type="Rhea" id="RHEA:14433"/>
        <dbReference type="Rhea" id="RHEA-COMP:10465"/>
        <dbReference type="Rhea" id="RHEA-COMP:10468"/>
        <dbReference type="ChEBI" id="CHEBI:30616"/>
        <dbReference type="ChEBI" id="CHEBI:33019"/>
        <dbReference type="ChEBI" id="CHEBI:37563"/>
        <dbReference type="ChEBI" id="CHEBI:74896"/>
        <dbReference type="ChEBI" id="CHEBI:83071"/>
        <dbReference type="EC" id="2.7.7.72"/>
    </reaction>
</comment>
<keyword evidence="4 10" id="KW-0479">Metal-binding</keyword>
<feature type="domain" description="CCA-adding enzyme C-terminal" evidence="13">
    <location>
        <begin position="291"/>
        <end position="427"/>
    </location>
</feature>
<dbReference type="InterPro" id="IPR011068">
    <property type="entry name" value="NuclTrfase_I-like_C"/>
</dbReference>
<dbReference type="SUPFAM" id="SSF81631">
    <property type="entry name" value="PAP/OAS1 substrate-binding domain"/>
    <property type="match status" value="1"/>
</dbReference>
<evidence type="ECO:0000313" key="15">
    <source>
        <dbReference type="Proteomes" id="UP000185744"/>
    </source>
</evidence>
<comment type="caution">
    <text evidence="14">The sequence shown here is derived from an EMBL/GenBank/DDBJ whole genome shotgun (WGS) entry which is preliminary data.</text>
</comment>
<evidence type="ECO:0000313" key="14">
    <source>
        <dbReference type="EMBL" id="OKY77869.1"/>
    </source>
</evidence>
<reference evidence="14" key="1">
    <citation type="submission" date="2016-12" db="EMBL/GenBank/DDBJ databases">
        <title>Discovery of methanogenic haloarchaea.</title>
        <authorList>
            <person name="Sorokin D.Y."/>
            <person name="Makarova K.S."/>
            <person name="Abbas B."/>
            <person name="Ferrer M."/>
            <person name="Golyshin P.N."/>
        </authorList>
    </citation>
    <scope>NUCLEOTIDE SEQUENCE [LARGE SCALE GENOMIC DNA]</scope>
    <source>
        <strain evidence="14">HMET1</strain>
    </source>
</reference>
<dbReference type="GO" id="GO:0000287">
    <property type="term" value="F:magnesium ion binding"/>
    <property type="evidence" value="ECO:0007669"/>
    <property type="project" value="UniProtKB-UniRule"/>
</dbReference>
<dbReference type="Gene3D" id="3.30.70.590">
    <property type="entry name" value="Poly(A) polymerase predicted RNA binding domain"/>
    <property type="match status" value="1"/>
</dbReference>
<evidence type="ECO:0000256" key="8">
    <source>
        <dbReference type="ARBA" id="ARBA00022842"/>
    </source>
</evidence>
<dbReference type="CDD" id="cd05400">
    <property type="entry name" value="NT_2-5OAS_ClassI-CCAase"/>
    <property type="match status" value="1"/>
</dbReference>
<protein>
    <recommendedName>
        <fullName evidence="10">CCA-adding enzyme</fullName>
        <ecNumber evidence="10">2.7.7.72</ecNumber>
    </recommendedName>
    <alternativeName>
        <fullName evidence="10">CCA tRNA nucleotidyltransferase</fullName>
    </alternativeName>
    <alternativeName>
        <fullName evidence="10">tRNA CCA-pyrophosphorylase</fullName>
    </alternativeName>
    <alternativeName>
        <fullName evidence="10">tRNA adenylyl-/cytidylyl- transferase</fullName>
    </alternativeName>
    <alternativeName>
        <fullName evidence="10">tRNA nucleotidyltransferase</fullName>
    </alternativeName>
    <alternativeName>
        <fullName evidence="10">tRNA-NT</fullName>
    </alternativeName>
</protein>
<keyword evidence="8 10" id="KW-0460">Magnesium</keyword>
<comment type="catalytic activity">
    <reaction evidence="10">
        <text>a tRNA with a 3' CCA end + 2 CTP + ATP = a tRNA with a 3' CCACCA end + 3 diphosphate</text>
        <dbReference type="Rhea" id="RHEA:76235"/>
        <dbReference type="Rhea" id="RHEA-COMP:10468"/>
        <dbReference type="Rhea" id="RHEA-COMP:18655"/>
        <dbReference type="ChEBI" id="CHEBI:30616"/>
        <dbReference type="ChEBI" id="CHEBI:33019"/>
        <dbReference type="ChEBI" id="CHEBI:37563"/>
        <dbReference type="ChEBI" id="CHEBI:83071"/>
        <dbReference type="ChEBI" id="CHEBI:195187"/>
    </reaction>
</comment>
<evidence type="ECO:0000256" key="4">
    <source>
        <dbReference type="ARBA" id="ARBA00022723"/>
    </source>
</evidence>
<dbReference type="NCBIfam" id="TIGR03671">
    <property type="entry name" value="cca_archaeal"/>
    <property type="match status" value="1"/>
</dbReference>
<feature type="binding site" evidence="10">
    <location>
        <position position="157"/>
    </location>
    <ligand>
        <name>CTP</name>
        <dbReference type="ChEBI" id="CHEBI:37563"/>
    </ligand>
</feature>
<dbReference type="Pfam" id="PF21133">
    <property type="entry name" value="CAA_C"/>
    <property type="match status" value="1"/>
</dbReference>
<dbReference type="Gene3D" id="3.30.70.1550">
    <property type="entry name" value="Archaeal tRNA CCA-adding enzyme catalytic domain"/>
    <property type="match status" value="1"/>
</dbReference>
<dbReference type="InterPro" id="IPR015329">
    <property type="entry name" value="tRNA_NucTransf2"/>
</dbReference>
<evidence type="ECO:0000256" key="2">
    <source>
        <dbReference type="ARBA" id="ARBA00022694"/>
    </source>
</evidence>
<dbReference type="Pfam" id="PF09249">
    <property type="entry name" value="tRNA_NucTransf2"/>
    <property type="match status" value="1"/>
</dbReference>
<keyword evidence="9 10" id="KW-0694">RNA-binding</keyword>
<dbReference type="GO" id="GO:0160016">
    <property type="term" value="F:CCACCA tRNA nucleotidyltransferase activity"/>
    <property type="evidence" value="ECO:0007669"/>
    <property type="project" value="RHEA"/>
</dbReference>
<dbReference type="AlphaFoldDB" id="A0A1Q6DU15"/>
<dbReference type="GO" id="GO:0004810">
    <property type="term" value="F:CCA tRNA nucleotidyltransferase activity"/>
    <property type="evidence" value="ECO:0007669"/>
    <property type="project" value="UniProtKB-UniRule"/>
</dbReference>
<dbReference type="GO" id="GO:0001680">
    <property type="term" value="P:tRNA 3'-terminal CCA addition"/>
    <property type="evidence" value="ECO:0007669"/>
    <property type="project" value="UniProtKB-UniRule"/>
</dbReference>
<evidence type="ECO:0000256" key="1">
    <source>
        <dbReference type="ARBA" id="ARBA00022679"/>
    </source>
</evidence>
<feature type="binding site" evidence="10">
    <location>
        <position position="114"/>
    </location>
    <ligand>
        <name>Mg(2+)</name>
        <dbReference type="ChEBI" id="CHEBI:18420"/>
    </ligand>
</feature>
<feature type="binding site" evidence="10">
    <location>
        <position position="48"/>
    </location>
    <ligand>
        <name>ATP</name>
        <dbReference type="ChEBI" id="CHEBI:30616"/>
    </ligand>
</feature>
<dbReference type="InterPro" id="IPR002934">
    <property type="entry name" value="Polymerase_NTP_transf_dom"/>
</dbReference>
<dbReference type="SUPFAM" id="SSF81301">
    <property type="entry name" value="Nucleotidyltransferase"/>
    <property type="match status" value="1"/>
</dbReference>
<evidence type="ECO:0000256" key="9">
    <source>
        <dbReference type="ARBA" id="ARBA00022884"/>
    </source>
</evidence>
<keyword evidence="5 10" id="KW-0547">Nucleotide-binding</keyword>
<comment type="cofactor">
    <cofactor evidence="10">
        <name>Mg(2+)</name>
        <dbReference type="ChEBI" id="CHEBI:18420"/>
    </cofactor>
</comment>
<comment type="function">
    <text evidence="10">Catalyzes the addition and repair of the essential 3'-terminal CCA sequence in tRNAs without using a nucleic acid template. Adds these three nucleotides in the order of C, C, and A to the tRNA nucleotide-73, using CTP and ATP as substrates and producing inorganic pyrophosphate. tRNA 3'-terminal CCA addition is required both for tRNA processing and repair. Also involved in tRNA surveillance by mediating tandem CCA addition to generate a CCACCA at the 3' terminus of unstable tRNAs. While stable tRNAs receive only 3'-terminal CCA, unstable tRNAs are marked with CCACCA and rapidly degraded.</text>
</comment>
<name>A0A1Q6DU15_METT1</name>
<feature type="binding site" evidence="10">
    <location>
        <position position="157"/>
    </location>
    <ligand>
        <name>ATP</name>
        <dbReference type="ChEBI" id="CHEBI:30616"/>
    </ligand>
</feature>
<accession>A0A1Q6DU15</accession>
<comment type="subunit">
    <text evidence="10">Homodimer.</text>
</comment>
<comment type="miscellaneous">
    <text evidence="10">A single active site specifically recognizes both ATP and CTP and is responsible for their addition.</text>
</comment>
<dbReference type="Proteomes" id="UP000185744">
    <property type="component" value="Unassembled WGS sequence"/>
</dbReference>
<feature type="binding site" evidence="10">
    <location>
        <position position="166"/>
    </location>
    <ligand>
        <name>ATP</name>
        <dbReference type="ChEBI" id="CHEBI:30616"/>
    </ligand>
</feature>
<feature type="binding site" evidence="10">
    <location>
        <position position="60"/>
    </location>
    <ligand>
        <name>Mg(2+)</name>
        <dbReference type="ChEBI" id="CHEBI:18420"/>
    </ligand>
</feature>
<organism evidence="14 15">
    <name type="scientific">Methanohalarchaeum thermophilum</name>
    <dbReference type="NCBI Taxonomy" id="1903181"/>
    <lineage>
        <taxon>Archaea</taxon>
        <taxon>Methanobacteriati</taxon>
        <taxon>Methanobacteriota</taxon>
        <taxon>Methanonatronarchaeia</taxon>
        <taxon>Methanonatronarchaeales</taxon>
        <taxon>Methanonatronarchaeaceae</taxon>
        <taxon>Candidatus Methanohalarchaeum</taxon>
    </lineage>
</organism>
<evidence type="ECO:0000256" key="6">
    <source>
        <dbReference type="ARBA" id="ARBA00022800"/>
    </source>
</evidence>
<dbReference type="STRING" id="1903181.BTN85_0345"/>
<dbReference type="FunCoup" id="A0A1Q6DU15">
    <property type="interactions" value="5"/>
</dbReference>
<dbReference type="InterPro" id="IPR008229">
    <property type="entry name" value="CCA-adding_arc"/>
</dbReference>
<dbReference type="SUPFAM" id="SSF55003">
    <property type="entry name" value="PAP/Archaeal CCA-adding enzyme, C-terminal domain"/>
    <property type="match status" value="1"/>
</dbReference>
<evidence type="ECO:0000259" key="12">
    <source>
        <dbReference type="Pfam" id="PF09249"/>
    </source>
</evidence>
<dbReference type="GO" id="GO:0000049">
    <property type="term" value="F:tRNA binding"/>
    <property type="evidence" value="ECO:0007669"/>
    <property type="project" value="UniProtKB-UniRule"/>
</dbReference>
<feature type="binding site" evidence="10">
    <location>
        <position position="137"/>
    </location>
    <ligand>
        <name>ATP</name>
        <dbReference type="ChEBI" id="CHEBI:30616"/>
    </ligand>
</feature>
<evidence type="ECO:0000259" key="13">
    <source>
        <dbReference type="Pfam" id="PF21133"/>
    </source>
</evidence>
<feature type="binding site" evidence="10">
    <location>
        <position position="51"/>
    </location>
    <ligand>
        <name>ATP</name>
        <dbReference type="ChEBI" id="CHEBI:30616"/>
    </ligand>
</feature>
<keyword evidence="1 10" id="KW-0808">Transferase</keyword>
<dbReference type="EC" id="2.7.7.72" evidence="10"/>
<keyword evidence="15" id="KW-1185">Reference proteome</keyword>
<dbReference type="InParanoid" id="A0A1Q6DU15"/>
<dbReference type="EMBL" id="MSDW01000001">
    <property type="protein sequence ID" value="OKY77869.1"/>
    <property type="molecule type" value="Genomic_DNA"/>
</dbReference>